<name>M2MR48_BAUPA</name>
<protein>
    <submittedName>
        <fullName evidence="1">Uncharacterized protein</fullName>
    </submittedName>
</protein>
<evidence type="ECO:0000313" key="2">
    <source>
        <dbReference type="Proteomes" id="UP000011761"/>
    </source>
</evidence>
<gene>
    <name evidence="1" type="ORF">BAUCODRAFT_214770</name>
</gene>
<organism evidence="1 2">
    <name type="scientific">Baudoinia panamericana (strain UAMH 10762)</name>
    <name type="common">Angels' share fungus</name>
    <name type="synonym">Baudoinia compniacensis (strain UAMH 10762)</name>
    <dbReference type="NCBI Taxonomy" id="717646"/>
    <lineage>
        <taxon>Eukaryota</taxon>
        <taxon>Fungi</taxon>
        <taxon>Dikarya</taxon>
        <taxon>Ascomycota</taxon>
        <taxon>Pezizomycotina</taxon>
        <taxon>Dothideomycetes</taxon>
        <taxon>Dothideomycetidae</taxon>
        <taxon>Mycosphaerellales</taxon>
        <taxon>Teratosphaeriaceae</taxon>
        <taxon>Baudoinia</taxon>
    </lineage>
</organism>
<dbReference type="Proteomes" id="UP000011761">
    <property type="component" value="Unassembled WGS sequence"/>
</dbReference>
<dbReference type="KEGG" id="bcom:BAUCODRAFT_214770"/>
<dbReference type="RefSeq" id="XP_007678941.1">
    <property type="nucleotide sequence ID" value="XM_007680751.1"/>
</dbReference>
<evidence type="ECO:0000313" key="1">
    <source>
        <dbReference type="EMBL" id="EMC93938.1"/>
    </source>
</evidence>
<dbReference type="EMBL" id="KB445559">
    <property type="protein sequence ID" value="EMC93938.1"/>
    <property type="molecule type" value="Genomic_DNA"/>
</dbReference>
<accession>M2MR48</accession>
<dbReference type="AlphaFoldDB" id="M2MR48"/>
<dbReference type="HOGENOM" id="CLU_2775543_0_0_1"/>
<keyword evidence="2" id="KW-1185">Reference proteome</keyword>
<dbReference type="GeneID" id="19109773"/>
<sequence>MQSLGMDSRCWPGKSTVPRLRCHADKGLSRDNLCKQQCSAQRACCCSACAPFGDGDVHTGTAILMARQN</sequence>
<reference evidence="1 2" key="1">
    <citation type="journal article" date="2012" name="PLoS Pathog.">
        <title>Diverse lifestyles and strategies of plant pathogenesis encoded in the genomes of eighteen Dothideomycetes fungi.</title>
        <authorList>
            <person name="Ohm R.A."/>
            <person name="Feau N."/>
            <person name="Henrissat B."/>
            <person name="Schoch C.L."/>
            <person name="Horwitz B.A."/>
            <person name="Barry K.W."/>
            <person name="Condon B.J."/>
            <person name="Copeland A.C."/>
            <person name="Dhillon B."/>
            <person name="Glaser F."/>
            <person name="Hesse C.N."/>
            <person name="Kosti I."/>
            <person name="LaButti K."/>
            <person name="Lindquist E.A."/>
            <person name="Lucas S."/>
            <person name="Salamov A.A."/>
            <person name="Bradshaw R.E."/>
            <person name="Ciuffetti L."/>
            <person name="Hamelin R.C."/>
            <person name="Kema G.H.J."/>
            <person name="Lawrence C."/>
            <person name="Scott J.A."/>
            <person name="Spatafora J.W."/>
            <person name="Turgeon B.G."/>
            <person name="de Wit P.J.G.M."/>
            <person name="Zhong S."/>
            <person name="Goodwin S.B."/>
            <person name="Grigoriev I.V."/>
        </authorList>
    </citation>
    <scope>NUCLEOTIDE SEQUENCE [LARGE SCALE GENOMIC DNA]</scope>
    <source>
        <strain evidence="1 2">UAMH 10762</strain>
    </source>
</reference>
<proteinExistence type="predicted"/>